<reference evidence="1 2" key="1">
    <citation type="submission" date="2021-03" db="EMBL/GenBank/DDBJ databases">
        <title>Sequencing the genomes of 1000 actinobacteria strains.</title>
        <authorList>
            <person name="Klenk H.-P."/>
        </authorList>
    </citation>
    <scope>NUCLEOTIDE SEQUENCE [LARGE SCALE GENOMIC DNA]</scope>
    <source>
        <strain evidence="1 2">DSM 20168</strain>
    </source>
</reference>
<sequence>MVTTSAKESAQDIVGLSSMHARAVLVARIDPQPSELKLIQASMPNQALKPVEVEAEGTRIGSLPQRTVHERLTALRVKYWEHGAMAHPIPGFQPTSASTLTGRLRS</sequence>
<evidence type="ECO:0000313" key="1">
    <source>
        <dbReference type="EMBL" id="MBP2397789.1"/>
    </source>
</evidence>
<protein>
    <submittedName>
        <fullName evidence="1">Uncharacterized protein</fullName>
    </submittedName>
</protein>
<evidence type="ECO:0000313" key="2">
    <source>
        <dbReference type="Proteomes" id="UP001195422"/>
    </source>
</evidence>
<comment type="caution">
    <text evidence="1">The sequence shown here is derived from an EMBL/GenBank/DDBJ whole genome shotgun (WGS) entry which is preliminary data.</text>
</comment>
<dbReference type="RefSeq" id="WP_209550353.1">
    <property type="nucleotide sequence ID" value="NZ_JAGIOJ010000001.1"/>
</dbReference>
<dbReference type="Proteomes" id="UP001195422">
    <property type="component" value="Unassembled WGS sequence"/>
</dbReference>
<keyword evidence="2" id="KW-1185">Reference proteome</keyword>
<proteinExistence type="predicted"/>
<organism evidence="1 2">
    <name type="scientific">Glutamicibacter protophormiae</name>
    <name type="common">Brevibacterium protophormiae</name>
    <dbReference type="NCBI Taxonomy" id="37930"/>
    <lineage>
        <taxon>Bacteria</taxon>
        <taxon>Bacillati</taxon>
        <taxon>Actinomycetota</taxon>
        <taxon>Actinomycetes</taxon>
        <taxon>Micrococcales</taxon>
        <taxon>Micrococcaceae</taxon>
        <taxon>Glutamicibacter</taxon>
    </lineage>
</organism>
<dbReference type="EMBL" id="JAGIOJ010000001">
    <property type="protein sequence ID" value="MBP2397789.1"/>
    <property type="molecule type" value="Genomic_DNA"/>
</dbReference>
<name>A0ABS4XMQ4_GLUPR</name>
<accession>A0ABS4XMQ4</accession>
<gene>
    <name evidence="1" type="ORF">JOF39_000870</name>
</gene>